<name>A0A3A3ZY76_9ACTN</name>
<organism evidence="2 3">
    <name type="scientific">Bailinhaonella thermotolerans</name>
    <dbReference type="NCBI Taxonomy" id="1070861"/>
    <lineage>
        <taxon>Bacteria</taxon>
        <taxon>Bacillati</taxon>
        <taxon>Actinomycetota</taxon>
        <taxon>Actinomycetes</taxon>
        <taxon>Streptosporangiales</taxon>
        <taxon>Streptosporangiaceae</taxon>
        <taxon>Bailinhaonella</taxon>
    </lineage>
</organism>
<dbReference type="EMBL" id="QZEY01000032">
    <property type="protein sequence ID" value="RJL20202.1"/>
    <property type="molecule type" value="Genomic_DNA"/>
</dbReference>
<reference evidence="2 3" key="1">
    <citation type="submission" date="2018-09" db="EMBL/GenBank/DDBJ databases">
        <title>YIM 75507 draft genome.</title>
        <authorList>
            <person name="Tang S."/>
            <person name="Feng Y."/>
        </authorList>
    </citation>
    <scope>NUCLEOTIDE SEQUENCE [LARGE SCALE GENOMIC DNA]</scope>
    <source>
        <strain evidence="2 3">YIM 75507</strain>
    </source>
</reference>
<protein>
    <submittedName>
        <fullName evidence="2">Uncharacterized protein</fullName>
    </submittedName>
</protein>
<evidence type="ECO:0000313" key="3">
    <source>
        <dbReference type="Proteomes" id="UP000265768"/>
    </source>
</evidence>
<feature type="transmembrane region" description="Helical" evidence="1">
    <location>
        <begin position="31"/>
        <end position="53"/>
    </location>
</feature>
<dbReference type="Proteomes" id="UP000265768">
    <property type="component" value="Unassembled WGS sequence"/>
</dbReference>
<gene>
    <name evidence="2" type="ORF">D5H75_39850</name>
</gene>
<keyword evidence="3" id="KW-1185">Reference proteome</keyword>
<dbReference type="RefSeq" id="WP_119931827.1">
    <property type="nucleotide sequence ID" value="NZ_QZEY01000032.1"/>
</dbReference>
<proteinExistence type="predicted"/>
<comment type="caution">
    <text evidence="2">The sequence shown here is derived from an EMBL/GenBank/DDBJ whole genome shotgun (WGS) entry which is preliminary data.</text>
</comment>
<sequence>MDRVRTVGWLLVGLGVLTVLGALVAGSVTAATVAAMAFGLGAALAAVAELIIVRRKAGRDG</sequence>
<evidence type="ECO:0000313" key="2">
    <source>
        <dbReference type="EMBL" id="RJL20202.1"/>
    </source>
</evidence>
<dbReference type="AlphaFoldDB" id="A0A3A3ZY76"/>
<keyword evidence="1" id="KW-1133">Transmembrane helix</keyword>
<feature type="transmembrane region" description="Helical" evidence="1">
    <location>
        <begin position="7"/>
        <end position="25"/>
    </location>
</feature>
<accession>A0A3A3ZY76</accession>
<keyword evidence="1" id="KW-0472">Membrane</keyword>
<keyword evidence="1" id="KW-0812">Transmembrane</keyword>
<evidence type="ECO:0000256" key="1">
    <source>
        <dbReference type="SAM" id="Phobius"/>
    </source>
</evidence>